<dbReference type="GO" id="GO:0043130">
    <property type="term" value="F:ubiquitin binding"/>
    <property type="evidence" value="ECO:0007669"/>
    <property type="project" value="InterPro"/>
</dbReference>
<dbReference type="PANTHER" id="PTHR45898">
    <property type="entry name" value="TOM1-LIKE PROTEIN"/>
    <property type="match status" value="1"/>
</dbReference>
<proteinExistence type="predicted"/>
<dbReference type="CDD" id="cd03561">
    <property type="entry name" value="VHS"/>
    <property type="match status" value="1"/>
</dbReference>
<dbReference type="InterPro" id="IPR044836">
    <property type="entry name" value="TOL_plant"/>
</dbReference>
<dbReference type="PANTHER" id="PTHR45898:SF4">
    <property type="entry name" value="TARGET OF MYB PROTEIN 1"/>
    <property type="match status" value="1"/>
</dbReference>
<dbReference type="AlphaFoldDB" id="D0A8T6"/>
<dbReference type="InterPro" id="IPR008942">
    <property type="entry name" value="ENTH_VHS"/>
</dbReference>
<keyword evidence="2" id="KW-0732">Signal</keyword>
<dbReference type="RefSeq" id="XP_011780351.1">
    <property type="nucleotide sequence ID" value="XM_011782049.1"/>
</dbReference>
<feature type="region of interest" description="Disordered" evidence="1">
    <location>
        <begin position="338"/>
        <end position="424"/>
    </location>
</feature>
<dbReference type="Pfam" id="PF00790">
    <property type="entry name" value="VHS"/>
    <property type="match status" value="1"/>
</dbReference>
<dbReference type="SUPFAM" id="SSF48464">
    <property type="entry name" value="ENTH/VHS domain"/>
    <property type="match status" value="1"/>
</dbReference>
<accession>D0A8T6</accession>
<dbReference type="VEuPathDB" id="TriTrypDB:Tbg972.11.12060"/>
<feature type="region of interest" description="Disordered" evidence="1">
    <location>
        <begin position="215"/>
        <end position="242"/>
    </location>
</feature>
<dbReference type="PROSITE" id="PS50179">
    <property type="entry name" value="VHS"/>
    <property type="match status" value="1"/>
</dbReference>
<organism evidence="4 5">
    <name type="scientific">Trypanosoma brucei gambiense (strain MHOM/CI/86/DAL972)</name>
    <dbReference type="NCBI Taxonomy" id="679716"/>
    <lineage>
        <taxon>Eukaryota</taxon>
        <taxon>Discoba</taxon>
        <taxon>Euglenozoa</taxon>
        <taxon>Kinetoplastea</taxon>
        <taxon>Metakinetoplastina</taxon>
        <taxon>Trypanosomatida</taxon>
        <taxon>Trypanosomatidae</taxon>
        <taxon>Trypanosoma</taxon>
    </lineage>
</organism>
<evidence type="ECO:0000313" key="5">
    <source>
        <dbReference type="Proteomes" id="UP000002316"/>
    </source>
</evidence>
<name>D0A8T6_TRYB9</name>
<feature type="compositionally biased region" description="Polar residues" evidence="1">
    <location>
        <begin position="338"/>
        <end position="352"/>
    </location>
</feature>
<dbReference type="OrthoDB" id="957735at2759"/>
<gene>
    <name evidence="4" type="ORF">TbgDal_XI12060</name>
</gene>
<dbReference type="InterPro" id="IPR002014">
    <property type="entry name" value="VHS_dom"/>
</dbReference>
<dbReference type="SMART" id="SM00288">
    <property type="entry name" value="VHS"/>
    <property type="match status" value="1"/>
</dbReference>
<feature type="signal peptide" evidence="2">
    <location>
        <begin position="1"/>
        <end position="18"/>
    </location>
</feature>
<sequence>MNLFCPFLLLVLCDFNQGKKGGNRKEKREKRGETKRMVLLSVLDKAKDMASRLLPTPYLELVEEATEPCLSTPKLSAVTLLCDNANTRAESVADVVRAVRRRIANSDPTVQYLTVIVLESLVKNCNTKLHTEVAAQKGIVKELYNIATRSATSEKECLAKEAALALILNFSVWFAGHPNSRLKFLTSVAEAVRRAVGPNAFDGIQPDIDTRLSMAVGPTGQRTRPPAKQPNKSIHHPPETGLPPGAHVVDAIGIVLPTDEELGTMLDVCMTLAEYLNDIKVNEDGSVEMDDVIESILSSIRSSNKLILLILGSDLKPSNREMLVDVCNSQNNLMQRLSKRAPSQDTRQGGTTAQSTSDSLSGASAAATAKTPSASSKMTAASAAKPSAPPETPKEQPVKLLGASQTVKRPVKPTGGESAAHPQNPLDLLDDLFPAAPAQAPAAAPPAVEAVGKGAENNCEDMYSSEEVSEERNRKPVKHVYTDFEDLLARQAPK</sequence>
<reference evidence="5" key="1">
    <citation type="journal article" date="2010" name="PLoS Negl. Trop. Dis.">
        <title>The genome sequence of Trypanosoma brucei gambiense, causative agent of chronic human african trypanosomiasis.</title>
        <authorList>
            <person name="Jackson A.P."/>
            <person name="Sanders M."/>
            <person name="Berry A."/>
            <person name="McQuillan J."/>
            <person name="Aslett M.A."/>
            <person name="Quail M.A."/>
            <person name="Chukualim B."/>
            <person name="Capewell P."/>
            <person name="MacLeod A."/>
            <person name="Melville S.E."/>
            <person name="Gibson W."/>
            <person name="Barry J.D."/>
            <person name="Berriman M."/>
            <person name="Hertz-Fowler C."/>
        </authorList>
    </citation>
    <scope>NUCLEOTIDE SEQUENCE [LARGE SCALE GENOMIC DNA]</scope>
    <source>
        <strain evidence="5">MHOM/CI/86/DAL972</strain>
    </source>
</reference>
<feature type="compositionally biased region" description="Low complexity" evidence="1">
    <location>
        <begin position="353"/>
        <end position="386"/>
    </location>
</feature>
<dbReference type="Gene3D" id="1.25.40.90">
    <property type="match status" value="1"/>
</dbReference>
<dbReference type="GeneID" id="23866361"/>
<dbReference type="GO" id="GO:0043328">
    <property type="term" value="P:protein transport to vacuole involved in ubiquitin-dependent protein catabolic process via the multivesicular body sorting pathway"/>
    <property type="evidence" value="ECO:0007669"/>
    <property type="project" value="InterPro"/>
</dbReference>
<protein>
    <recommendedName>
        <fullName evidence="3">VHS domain-containing protein</fullName>
    </recommendedName>
</protein>
<feature type="domain" description="VHS" evidence="3">
    <location>
        <begin position="65"/>
        <end position="194"/>
    </location>
</feature>
<evidence type="ECO:0000256" key="2">
    <source>
        <dbReference type="SAM" id="SignalP"/>
    </source>
</evidence>
<dbReference type="Proteomes" id="UP000002316">
    <property type="component" value="Chromosome 11"/>
</dbReference>
<evidence type="ECO:0000313" key="4">
    <source>
        <dbReference type="EMBL" id="CBH18087.1"/>
    </source>
</evidence>
<feature type="chain" id="PRO_5003006013" description="VHS domain-containing protein" evidence="2">
    <location>
        <begin position="19"/>
        <end position="494"/>
    </location>
</feature>
<dbReference type="GO" id="GO:0035091">
    <property type="term" value="F:phosphatidylinositol binding"/>
    <property type="evidence" value="ECO:0007669"/>
    <property type="project" value="InterPro"/>
</dbReference>
<evidence type="ECO:0000256" key="1">
    <source>
        <dbReference type="SAM" id="MobiDB-lite"/>
    </source>
</evidence>
<dbReference type="EMBL" id="FN554974">
    <property type="protein sequence ID" value="CBH18087.1"/>
    <property type="molecule type" value="Genomic_DNA"/>
</dbReference>
<evidence type="ECO:0000259" key="3">
    <source>
        <dbReference type="PROSITE" id="PS50179"/>
    </source>
</evidence>
<dbReference type="KEGG" id="tbg:TbgDal_XI12060"/>